<dbReference type="Pfam" id="PF00583">
    <property type="entry name" value="Acetyltransf_1"/>
    <property type="match status" value="1"/>
</dbReference>
<protein>
    <submittedName>
        <fullName evidence="2">Predicted acetyltransferase</fullName>
    </submittedName>
</protein>
<dbReference type="Gene3D" id="3.40.630.30">
    <property type="match status" value="1"/>
</dbReference>
<dbReference type="SUPFAM" id="SSF55729">
    <property type="entry name" value="Acyl-CoA N-acyltransferases (Nat)"/>
    <property type="match status" value="1"/>
</dbReference>
<evidence type="ECO:0000259" key="1">
    <source>
        <dbReference type="PROSITE" id="PS51186"/>
    </source>
</evidence>
<dbReference type="EMBL" id="UFYW01000001">
    <property type="protein sequence ID" value="STD82259.1"/>
    <property type="molecule type" value="Genomic_DNA"/>
</dbReference>
<evidence type="ECO:0000313" key="3">
    <source>
        <dbReference type="Proteomes" id="UP000254807"/>
    </source>
</evidence>
<keyword evidence="2" id="KW-0808">Transferase</keyword>
<dbReference type="OrthoDB" id="9786032at2"/>
<dbReference type="CDD" id="cd04301">
    <property type="entry name" value="NAT_SF"/>
    <property type="match status" value="1"/>
</dbReference>
<gene>
    <name evidence="2" type="ORF">NCTC12360_00680</name>
</gene>
<feature type="domain" description="N-acetyltransferase" evidence="1">
    <location>
        <begin position="3"/>
        <end position="159"/>
    </location>
</feature>
<accession>A0A376H267</accession>
<keyword evidence="3" id="KW-1185">Reference proteome</keyword>
<sequence length="159" mass="18463">MDIQLEKVTYQTLPIAYQIQKESFKQLFEHYQDRETSPYLETYENFSKKYQRENNYFYLIQADGSAVGFVRIVLSEAPALIARVAPICILPANENHGIGKMAMQLVEARFSSIKTWQLSTILQETRLLSFYQTLGYQLSDRTSPIVSGMDRVFLTKHIH</sequence>
<dbReference type="Proteomes" id="UP000254807">
    <property type="component" value="Unassembled WGS sequence"/>
</dbReference>
<dbReference type="GO" id="GO:0016747">
    <property type="term" value="F:acyltransferase activity, transferring groups other than amino-acyl groups"/>
    <property type="evidence" value="ECO:0007669"/>
    <property type="project" value="InterPro"/>
</dbReference>
<reference evidence="2 3" key="1">
    <citation type="submission" date="2018-06" db="EMBL/GenBank/DDBJ databases">
        <authorList>
            <consortium name="Pathogen Informatics"/>
            <person name="Doyle S."/>
        </authorList>
    </citation>
    <scope>NUCLEOTIDE SEQUENCE [LARGE SCALE GENOMIC DNA]</scope>
    <source>
        <strain evidence="2 3">NCTC12360</strain>
    </source>
</reference>
<dbReference type="RefSeq" id="WP_060814893.1">
    <property type="nucleotide sequence ID" value="NZ_JBHULA010000026.1"/>
</dbReference>
<name>A0A376H267_ENTGA</name>
<proteinExistence type="predicted"/>
<organism evidence="2 3">
    <name type="scientific">Enterococcus gallinarum</name>
    <dbReference type="NCBI Taxonomy" id="1353"/>
    <lineage>
        <taxon>Bacteria</taxon>
        <taxon>Bacillati</taxon>
        <taxon>Bacillota</taxon>
        <taxon>Bacilli</taxon>
        <taxon>Lactobacillales</taxon>
        <taxon>Enterococcaceae</taxon>
        <taxon>Enterococcus</taxon>
    </lineage>
</organism>
<dbReference type="AlphaFoldDB" id="A0A376H267"/>
<evidence type="ECO:0000313" key="2">
    <source>
        <dbReference type="EMBL" id="STD82259.1"/>
    </source>
</evidence>
<dbReference type="InterPro" id="IPR016181">
    <property type="entry name" value="Acyl_CoA_acyltransferase"/>
</dbReference>
<dbReference type="InterPro" id="IPR000182">
    <property type="entry name" value="GNAT_dom"/>
</dbReference>
<dbReference type="PROSITE" id="PS51186">
    <property type="entry name" value="GNAT"/>
    <property type="match status" value="1"/>
</dbReference>